<gene>
    <name evidence="2" type="ORF">FNJ87_00330</name>
</gene>
<dbReference type="Proteomes" id="UP001194729">
    <property type="component" value="Unassembled WGS sequence"/>
</dbReference>
<evidence type="ECO:0000256" key="1">
    <source>
        <dbReference type="SAM" id="Phobius"/>
    </source>
</evidence>
<feature type="transmembrane region" description="Helical" evidence="1">
    <location>
        <begin position="118"/>
        <end position="139"/>
    </location>
</feature>
<organism evidence="2 3">
    <name type="scientific">Nonlabens mediterrranea</name>
    <dbReference type="NCBI Taxonomy" id="1419947"/>
    <lineage>
        <taxon>Bacteria</taxon>
        <taxon>Pseudomonadati</taxon>
        <taxon>Bacteroidota</taxon>
        <taxon>Flavobacteriia</taxon>
        <taxon>Flavobacteriales</taxon>
        <taxon>Flavobacteriaceae</taxon>
        <taxon>Nonlabens</taxon>
    </lineage>
</organism>
<feature type="transmembrane region" description="Helical" evidence="1">
    <location>
        <begin position="81"/>
        <end position="106"/>
    </location>
</feature>
<feature type="transmembrane region" description="Helical" evidence="1">
    <location>
        <begin position="12"/>
        <end position="37"/>
    </location>
</feature>
<sequence>MLKVASFNGVYILIKIAIGAIMSRIIADYAGAAGMAIMGNLRNFTQGIQTFAILGIEHGLVKYAAAYRKDYIQLKNYYKTAWLLSIFSSCILATILLLALHVWFVYKALQILGHPRAYYGWLIALLLITIFTGILMNYVDFPFGSQAAHLVLASIILGLQFYLMMRLKKAIHA</sequence>
<evidence type="ECO:0000313" key="3">
    <source>
        <dbReference type="Proteomes" id="UP001194729"/>
    </source>
</evidence>
<protein>
    <recommendedName>
        <fullName evidence="4">Lipopolysaccharide biosynthesis protein</fullName>
    </recommendedName>
</protein>
<keyword evidence="1" id="KW-0472">Membrane</keyword>
<dbReference type="EMBL" id="JADKYU010000013">
    <property type="protein sequence ID" value="MBF4982848.1"/>
    <property type="molecule type" value="Genomic_DNA"/>
</dbReference>
<proteinExistence type="predicted"/>
<evidence type="ECO:0008006" key="4">
    <source>
        <dbReference type="Google" id="ProtNLM"/>
    </source>
</evidence>
<keyword evidence="1" id="KW-1133">Transmembrane helix</keyword>
<reference evidence="2 3" key="1">
    <citation type="submission" date="2020-11" db="EMBL/GenBank/DDBJ databases">
        <title>P. mediterranea TC4 genome.</title>
        <authorList>
            <person name="Molmeret M."/>
        </authorList>
    </citation>
    <scope>NUCLEOTIDE SEQUENCE [LARGE SCALE GENOMIC DNA]</scope>
    <source>
        <strain evidence="2 3">TC4</strain>
    </source>
</reference>
<evidence type="ECO:0000313" key="2">
    <source>
        <dbReference type="EMBL" id="MBF4982848.1"/>
    </source>
</evidence>
<feature type="transmembrane region" description="Helical" evidence="1">
    <location>
        <begin position="145"/>
        <end position="165"/>
    </location>
</feature>
<comment type="caution">
    <text evidence="2">The sequence shown here is derived from an EMBL/GenBank/DDBJ whole genome shotgun (WGS) entry which is preliminary data.</text>
</comment>
<name>A0ABS0A0H2_9FLAO</name>
<keyword evidence="1" id="KW-0812">Transmembrane</keyword>
<accession>A0ABS0A0H2</accession>
<keyword evidence="3" id="KW-1185">Reference proteome</keyword>